<dbReference type="Gene3D" id="3.40.50.1820">
    <property type="entry name" value="alpha/beta hydrolase"/>
    <property type="match status" value="1"/>
</dbReference>
<name>A0A0C3HEY3_OIDMZ</name>
<dbReference type="InterPro" id="IPR029058">
    <property type="entry name" value="AB_hydrolase_fold"/>
</dbReference>
<dbReference type="EMBL" id="KN832875">
    <property type="protein sequence ID" value="KIN01700.1"/>
    <property type="molecule type" value="Genomic_DNA"/>
</dbReference>
<protein>
    <recommendedName>
        <fullName evidence="2">Alpha/beta hydrolase fold-3 domain-containing protein</fullName>
    </recommendedName>
</protein>
<dbReference type="PANTHER" id="PTHR48081:SF8">
    <property type="entry name" value="ALPHA_BETA HYDROLASE FOLD-3 DOMAIN-CONTAINING PROTEIN-RELATED"/>
    <property type="match status" value="1"/>
</dbReference>
<accession>A0A0C3HEY3</accession>
<dbReference type="GO" id="GO:0016787">
    <property type="term" value="F:hydrolase activity"/>
    <property type="evidence" value="ECO:0007669"/>
    <property type="project" value="UniProtKB-KW"/>
</dbReference>
<dbReference type="InterPro" id="IPR013094">
    <property type="entry name" value="AB_hydrolase_3"/>
</dbReference>
<dbReference type="SUPFAM" id="SSF53474">
    <property type="entry name" value="alpha/beta-Hydrolases"/>
    <property type="match status" value="1"/>
</dbReference>
<gene>
    <name evidence="3" type="ORF">OIDMADRAFT_40956</name>
</gene>
<dbReference type="AlphaFoldDB" id="A0A0C3HEY3"/>
<dbReference type="STRING" id="913774.A0A0C3HEY3"/>
<keyword evidence="4" id="KW-1185">Reference proteome</keyword>
<dbReference type="InterPro" id="IPR050300">
    <property type="entry name" value="GDXG_lipolytic_enzyme"/>
</dbReference>
<dbReference type="HOGENOM" id="CLU_012494_3_2_1"/>
<evidence type="ECO:0000259" key="2">
    <source>
        <dbReference type="Pfam" id="PF07859"/>
    </source>
</evidence>
<reference evidence="3 4" key="1">
    <citation type="submission" date="2014-04" db="EMBL/GenBank/DDBJ databases">
        <authorList>
            <consortium name="DOE Joint Genome Institute"/>
            <person name="Kuo A."/>
            <person name="Martino E."/>
            <person name="Perotto S."/>
            <person name="Kohler A."/>
            <person name="Nagy L.G."/>
            <person name="Floudas D."/>
            <person name="Copeland A."/>
            <person name="Barry K.W."/>
            <person name="Cichocki N."/>
            <person name="Veneault-Fourrey C."/>
            <person name="LaButti K."/>
            <person name="Lindquist E.A."/>
            <person name="Lipzen A."/>
            <person name="Lundell T."/>
            <person name="Morin E."/>
            <person name="Murat C."/>
            <person name="Sun H."/>
            <person name="Tunlid A."/>
            <person name="Henrissat B."/>
            <person name="Grigoriev I.V."/>
            <person name="Hibbett D.S."/>
            <person name="Martin F."/>
            <person name="Nordberg H.P."/>
            <person name="Cantor M.N."/>
            <person name="Hua S.X."/>
        </authorList>
    </citation>
    <scope>NUCLEOTIDE SEQUENCE [LARGE SCALE GENOMIC DNA]</scope>
    <source>
        <strain evidence="3 4">Zn</strain>
    </source>
</reference>
<dbReference type="Proteomes" id="UP000054321">
    <property type="component" value="Unassembled WGS sequence"/>
</dbReference>
<dbReference type="Pfam" id="PF07859">
    <property type="entry name" value="Abhydrolase_3"/>
    <property type="match status" value="1"/>
</dbReference>
<evidence type="ECO:0000313" key="3">
    <source>
        <dbReference type="EMBL" id="KIN01700.1"/>
    </source>
</evidence>
<keyword evidence="1" id="KW-0378">Hydrolase</keyword>
<reference evidence="4" key="2">
    <citation type="submission" date="2015-01" db="EMBL/GenBank/DDBJ databases">
        <title>Evolutionary Origins and Diversification of the Mycorrhizal Mutualists.</title>
        <authorList>
            <consortium name="DOE Joint Genome Institute"/>
            <consortium name="Mycorrhizal Genomics Consortium"/>
            <person name="Kohler A."/>
            <person name="Kuo A."/>
            <person name="Nagy L.G."/>
            <person name="Floudas D."/>
            <person name="Copeland A."/>
            <person name="Barry K.W."/>
            <person name="Cichocki N."/>
            <person name="Veneault-Fourrey C."/>
            <person name="LaButti K."/>
            <person name="Lindquist E.A."/>
            <person name="Lipzen A."/>
            <person name="Lundell T."/>
            <person name="Morin E."/>
            <person name="Murat C."/>
            <person name="Riley R."/>
            <person name="Ohm R."/>
            <person name="Sun H."/>
            <person name="Tunlid A."/>
            <person name="Henrissat B."/>
            <person name="Grigoriev I.V."/>
            <person name="Hibbett D.S."/>
            <person name="Martin F."/>
        </authorList>
    </citation>
    <scope>NUCLEOTIDE SEQUENCE [LARGE SCALE GENOMIC DNA]</scope>
    <source>
        <strain evidence="4">Zn</strain>
    </source>
</reference>
<evidence type="ECO:0000256" key="1">
    <source>
        <dbReference type="ARBA" id="ARBA00022801"/>
    </source>
</evidence>
<proteinExistence type="predicted"/>
<sequence length="331" mass="36641">MNASIWRALMGVGFKLHHFAEPKSPKPNFEITIPSRLSTSGGSFRLVFYVPPSYFCSETDRRFPVVVNYHGGGFTLGTERDDARWASAVVHQTDAVVVSVGYRLAPEYPFSVGLEDAADAILYLAAHAEELSLDPHKIAISGFSAGGNFAFAVPLLLYDQKLPDFTIVCIVSFYPPVDFRQSRDEKRLTNPQPNKNLPLMLTDLFDRSYISQSTCDLADPYLSPAAASDDVLRAAYPQDIILYTCEYDMLNAEGILFGDRLRGEEIQKTVHGGLIKGVGHAFDKKPNPISFPKSADLCYKEACTELSRLFKGSTAITKLSNIRVLKAMPQK</sequence>
<feature type="domain" description="Alpha/beta hydrolase fold-3" evidence="2">
    <location>
        <begin position="66"/>
        <end position="282"/>
    </location>
</feature>
<dbReference type="OrthoDB" id="433474at2759"/>
<evidence type="ECO:0000313" key="4">
    <source>
        <dbReference type="Proteomes" id="UP000054321"/>
    </source>
</evidence>
<dbReference type="PANTHER" id="PTHR48081">
    <property type="entry name" value="AB HYDROLASE SUPERFAMILY PROTEIN C4A8.06C"/>
    <property type="match status" value="1"/>
</dbReference>
<dbReference type="InParanoid" id="A0A0C3HEY3"/>
<organism evidence="3 4">
    <name type="scientific">Oidiodendron maius (strain Zn)</name>
    <dbReference type="NCBI Taxonomy" id="913774"/>
    <lineage>
        <taxon>Eukaryota</taxon>
        <taxon>Fungi</taxon>
        <taxon>Dikarya</taxon>
        <taxon>Ascomycota</taxon>
        <taxon>Pezizomycotina</taxon>
        <taxon>Leotiomycetes</taxon>
        <taxon>Leotiomycetes incertae sedis</taxon>
        <taxon>Myxotrichaceae</taxon>
        <taxon>Oidiodendron</taxon>
    </lineage>
</organism>